<name>A0ABN8D1D7_9STRA</name>
<organism evidence="7 8">
    <name type="scientific">Peronospora belbahrii</name>
    <dbReference type="NCBI Taxonomy" id="622444"/>
    <lineage>
        <taxon>Eukaryota</taxon>
        <taxon>Sar</taxon>
        <taxon>Stramenopiles</taxon>
        <taxon>Oomycota</taxon>
        <taxon>Peronosporomycetes</taxon>
        <taxon>Peronosporales</taxon>
        <taxon>Peronosporaceae</taxon>
        <taxon>Peronospora</taxon>
    </lineage>
</organism>
<keyword evidence="8" id="KW-1185">Reference proteome</keyword>
<keyword evidence="1" id="KW-0723">Serine/threonine-protein kinase</keyword>
<sequence>MFGGFTNNDYDMYDKVQFVAGNYNDTALDSDDDMRCDEPTAVLTRSSPTPNLLVAPPVTRVADVKEEAVPYDNALVDVEYSMTVKTVVVPTSMPYDATGSFFSISDRFPLSKVGKVSCSMTKPVYCPSQERKISNATASFPMSRLLNGTPEMTQVDQMTVIAEDVTLNDNKNIIAEPQVGATTTFVAGFNQMQQQLTNMGDIYRYQATDVEENEMEQLRWDIQEQVFQRYFQQGQKYEEWGKLEEHGTRVFFVPGGRREYIMAEKRFHDNAVRDAMVKGNATWVKERRARFEEELRQFSRDETRHKQELMLTRLEKVSPFSKFPILGNRFLLLRLRGKGGNGEVWDVVDYANNKQDCALKLSTSIRHAQREHNTHSKLNHPNIVQVGKVPFLIRYQQQQYTAFTVARVQSDLQQIIEMYEYLDDDSAYKVLSQLLSSLKYLHEEMGVAHYDLKPSNILIDYDGCVKLTDFDLTRDAKTATSSFTVGTLRYLPPECFRPNRADCEATAEKADMWMVGIVYCMMVTGKHPICPDKSTKAEVKSLMSQYTGQLRYARPISDPSRRISQWCLHPDPRCRPTAAQLLVALHDVIPRQQCPMP</sequence>
<evidence type="ECO:0000256" key="2">
    <source>
        <dbReference type="ARBA" id="ARBA00022679"/>
    </source>
</evidence>
<evidence type="ECO:0000256" key="4">
    <source>
        <dbReference type="ARBA" id="ARBA00022777"/>
    </source>
</evidence>
<evidence type="ECO:0000256" key="3">
    <source>
        <dbReference type="ARBA" id="ARBA00022741"/>
    </source>
</evidence>
<keyword evidence="5" id="KW-0067">ATP-binding</keyword>
<dbReference type="Proteomes" id="UP001158986">
    <property type="component" value="Unassembled WGS sequence"/>
</dbReference>
<feature type="domain" description="Protein kinase" evidence="6">
    <location>
        <begin position="330"/>
        <end position="589"/>
    </location>
</feature>
<dbReference type="CDD" id="cd14014">
    <property type="entry name" value="STKc_PknB_like"/>
    <property type="match status" value="1"/>
</dbReference>
<dbReference type="Gene3D" id="1.10.510.10">
    <property type="entry name" value="Transferase(Phosphotransferase) domain 1"/>
    <property type="match status" value="1"/>
</dbReference>
<dbReference type="PROSITE" id="PS00108">
    <property type="entry name" value="PROTEIN_KINASE_ST"/>
    <property type="match status" value="1"/>
</dbReference>
<evidence type="ECO:0000313" key="8">
    <source>
        <dbReference type="Proteomes" id="UP001158986"/>
    </source>
</evidence>
<dbReference type="InterPro" id="IPR011009">
    <property type="entry name" value="Kinase-like_dom_sf"/>
</dbReference>
<keyword evidence="3" id="KW-0547">Nucleotide-binding</keyword>
<keyword evidence="4" id="KW-0418">Kinase</keyword>
<evidence type="ECO:0000256" key="5">
    <source>
        <dbReference type="ARBA" id="ARBA00022840"/>
    </source>
</evidence>
<dbReference type="PANTHER" id="PTHR22974:SF23">
    <property type="entry name" value="TOUSLED-LIKE KINASE, ISOFORM G"/>
    <property type="match status" value="1"/>
</dbReference>
<keyword evidence="2" id="KW-0808">Transferase</keyword>
<protein>
    <recommendedName>
        <fullName evidence="6">Protein kinase domain-containing protein</fullName>
    </recommendedName>
</protein>
<dbReference type="Gene3D" id="3.30.200.20">
    <property type="entry name" value="Phosphorylase Kinase, domain 1"/>
    <property type="match status" value="1"/>
</dbReference>
<evidence type="ECO:0000259" key="6">
    <source>
        <dbReference type="PROSITE" id="PS50011"/>
    </source>
</evidence>
<dbReference type="Pfam" id="PF00069">
    <property type="entry name" value="Pkinase"/>
    <property type="match status" value="1"/>
</dbReference>
<dbReference type="InterPro" id="IPR008271">
    <property type="entry name" value="Ser/Thr_kinase_AS"/>
</dbReference>
<proteinExistence type="predicted"/>
<reference evidence="7 8" key="1">
    <citation type="submission" date="2021-11" db="EMBL/GenBank/DDBJ databases">
        <authorList>
            <person name="Islam A."/>
            <person name="Islam S."/>
            <person name="Flora M.S."/>
            <person name="Rahman M."/>
            <person name="Ziaur R.M."/>
            <person name="Epstein J.H."/>
            <person name="Hassan M."/>
            <person name="Klassen M."/>
            <person name="Woodard K."/>
            <person name="Webb A."/>
            <person name="Webby R.J."/>
            <person name="El Zowalaty M.E."/>
        </authorList>
    </citation>
    <scope>NUCLEOTIDE SEQUENCE [LARGE SCALE GENOMIC DNA]</scope>
    <source>
        <strain evidence="7">Pbs1</strain>
    </source>
</reference>
<dbReference type="SUPFAM" id="SSF56112">
    <property type="entry name" value="Protein kinase-like (PK-like)"/>
    <property type="match status" value="1"/>
</dbReference>
<dbReference type="SMART" id="SM00220">
    <property type="entry name" value="S_TKc"/>
    <property type="match status" value="1"/>
</dbReference>
<dbReference type="EMBL" id="CAKLCB010000262">
    <property type="protein sequence ID" value="CAH0518281.1"/>
    <property type="molecule type" value="Genomic_DNA"/>
</dbReference>
<accession>A0ABN8D1D7</accession>
<dbReference type="PROSITE" id="PS50011">
    <property type="entry name" value="PROTEIN_KINASE_DOM"/>
    <property type="match status" value="1"/>
</dbReference>
<dbReference type="InterPro" id="IPR000719">
    <property type="entry name" value="Prot_kinase_dom"/>
</dbReference>
<gene>
    <name evidence="7" type="ORF">PBS001_LOCUS4854</name>
</gene>
<comment type="caution">
    <text evidence="7">The sequence shown here is derived from an EMBL/GenBank/DDBJ whole genome shotgun (WGS) entry which is preliminary data.</text>
</comment>
<evidence type="ECO:0000313" key="7">
    <source>
        <dbReference type="EMBL" id="CAH0518281.1"/>
    </source>
</evidence>
<evidence type="ECO:0000256" key="1">
    <source>
        <dbReference type="ARBA" id="ARBA00022527"/>
    </source>
</evidence>
<dbReference type="PANTHER" id="PTHR22974">
    <property type="entry name" value="MIXED LINEAGE PROTEIN KINASE"/>
    <property type="match status" value="1"/>
</dbReference>